<reference evidence="3" key="1">
    <citation type="submission" date="2023-07" db="EMBL/GenBank/DDBJ databases">
        <title>draft genome sequence of fig (Ficus carica).</title>
        <authorList>
            <person name="Takahashi T."/>
            <person name="Nishimura K."/>
        </authorList>
    </citation>
    <scope>NUCLEOTIDE SEQUENCE</scope>
</reference>
<dbReference type="SUPFAM" id="SSF47473">
    <property type="entry name" value="EF-hand"/>
    <property type="match status" value="1"/>
</dbReference>
<proteinExistence type="predicted"/>
<dbReference type="PROSITE" id="PS50222">
    <property type="entry name" value="EF_HAND_2"/>
    <property type="match status" value="1"/>
</dbReference>
<protein>
    <recommendedName>
        <fullName evidence="2">EF-hand domain-containing protein</fullName>
    </recommendedName>
</protein>
<comment type="caution">
    <text evidence="3">The sequence shown here is derived from an EMBL/GenBank/DDBJ whole genome shotgun (WGS) entry which is preliminary data.</text>
</comment>
<dbReference type="InterPro" id="IPR011992">
    <property type="entry name" value="EF-hand-dom_pair"/>
</dbReference>
<evidence type="ECO:0000313" key="4">
    <source>
        <dbReference type="Proteomes" id="UP001187192"/>
    </source>
</evidence>
<accession>A0AA88DZP2</accession>
<dbReference type="Proteomes" id="UP001187192">
    <property type="component" value="Unassembled WGS sequence"/>
</dbReference>
<sequence>MEDLRQTAMAYHIAATDEIRQFIQVFYNEMDPKDNRQVEFKEFSKYMETIGCQHMASDEFFNELKQPGNEVLYYDDIITLFYIIHSGRPFCGGRCKKFVKGMYFTCVKCFSDHNIDSAFSVCSQCFGAEAYQHFHDDFLDPIVLLRYKRIEALKSNRKERSPSSVTTVLMDPSPSLPASSSSSSSHQSHKMAKTNSPIISTAFVPAMSYQQSKQAKMQTAIQFGQMLAAIGSAAIAASASSSASCTIL</sequence>
<dbReference type="EMBL" id="BTGU01000205">
    <property type="protein sequence ID" value="GMN64995.1"/>
    <property type="molecule type" value="Genomic_DNA"/>
</dbReference>
<feature type="compositionally biased region" description="Low complexity" evidence="1">
    <location>
        <begin position="172"/>
        <end position="185"/>
    </location>
</feature>
<name>A0AA88DZP2_FICCA</name>
<evidence type="ECO:0000256" key="1">
    <source>
        <dbReference type="SAM" id="MobiDB-lite"/>
    </source>
</evidence>
<dbReference type="Gene3D" id="1.10.238.10">
    <property type="entry name" value="EF-hand"/>
    <property type="match status" value="1"/>
</dbReference>
<dbReference type="InterPro" id="IPR002048">
    <property type="entry name" value="EF_hand_dom"/>
</dbReference>
<gene>
    <name evidence="3" type="ORF">TIFTF001_034058</name>
</gene>
<evidence type="ECO:0000313" key="3">
    <source>
        <dbReference type="EMBL" id="GMN64995.1"/>
    </source>
</evidence>
<dbReference type="GO" id="GO:0005509">
    <property type="term" value="F:calcium ion binding"/>
    <property type="evidence" value="ECO:0007669"/>
    <property type="project" value="InterPro"/>
</dbReference>
<dbReference type="AlphaFoldDB" id="A0AA88DZP2"/>
<feature type="region of interest" description="Disordered" evidence="1">
    <location>
        <begin position="161"/>
        <end position="191"/>
    </location>
</feature>
<evidence type="ECO:0000259" key="2">
    <source>
        <dbReference type="PROSITE" id="PS50222"/>
    </source>
</evidence>
<keyword evidence="4" id="KW-1185">Reference proteome</keyword>
<feature type="domain" description="EF-hand" evidence="2">
    <location>
        <begin position="18"/>
        <end position="53"/>
    </location>
</feature>
<organism evidence="3 4">
    <name type="scientific">Ficus carica</name>
    <name type="common">Common fig</name>
    <dbReference type="NCBI Taxonomy" id="3494"/>
    <lineage>
        <taxon>Eukaryota</taxon>
        <taxon>Viridiplantae</taxon>
        <taxon>Streptophyta</taxon>
        <taxon>Embryophyta</taxon>
        <taxon>Tracheophyta</taxon>
        <taxon>Spermatophyta</taxon>
        <taxon>Magnoliopsida</taxon>
        <taxon>eudicotyledons</taxon>
        <taxon>Gunneridae</taxon>
        <taxon>Pentapetalae</taxon>
        <taxon>rosids</taxon>
        <taxon>fabids</taxon>
        <taxon>Rosales</taxon>
        <taxon>Moraceae</taxon>
        <taxon>Ficeae</taxon>
        <taxon>Ficus</taxon>
    </lineage>
</organism>